<dbReference type="EMBL" id="NPDR01000001">
    <property type="protein sequence ID" value="PJZ50508.1"/>
    <property type="molecule type" value="Genomic_DNA"/>
</dbReference>
<reference evidence="2 3" key="1">
    <citation type="submission" date="2017-07" db="EMBL/GenBank/DDBJ databases">
        <title>Leptospira spp. isolated from tropical soils.</title>
        <authorList>
            <person name="Thibeaux R."/>
            <person name="Iraola G."/>
            <person name="Ferres I."/>
            <person name="Bierque E."/>
            <person name="Girault D."/>
            <person name="Soupe-Gilbert M.-E."/>
            <person name="Picardeau M."/>
            <person name="Goarant C."/>
        </authorList>
    </citation>
    <scope>NUCLEOTIDE SEQUENCE [LARGE SCALE GENOMIC DNA]</scope>
    <source>
        <strain evidence="2 3">FH4-C-A2</strain>
    </source>
</reference>
<dbReference type="OrthoDB" id="332279at2"/>
<evidence type="ECO:0008006" key="4">
    <source>
        <dbReference type="Google" id="ProtNLM"/>
    </source>
</evidence>
<keyword evidence="3" id="KW-1185">Reference proteome</keyword>
<gene>
    <name evidence="2" type="ORF">CH362_01675</name>
</gene>
<evidence type="ECO:0000256" key="1">
    <source>
        <dbReference type="SAM" id="SignalP"/>
    </source>
</evidence>
<evidence type="ECO:0000313" key="2">
    <source>
        <dbReference type="EMBL" id="PJZ50508.1"/>
    </source>
</evidence>
<proteinExistence type="predicted"/>
<name>A0A2M9YG47_9LEPT</name>
<keyword evidence="1" id="KW-0732">Signal</keyword>
<protein>
    <recommendedName>
        <fullName evidence="4">Cys-rich protein</fullName>
    </recommendedName>
</protein>
<feature type="chain" id="PRO_5014747924" description="Cys-rich protein" evidence="1">
    <location>
        <begin position="23"/>
        <end position="88"/>
    </location>
</feature>
<dbReference type="Proteomes" id="UP000231926">
    <property type="component" value="Unassembled WGS sequence"/>
</dbReference>
<feature type="signal peptide" evidence="1">
    <location>
        <begin position="1"/>
        <end position="22"/>
    </location>
</feature>
<dbReference type="RefSeq" id="WP_100708618.1">
    <property type="nucleotide sequence ID" value="NZ_NPDR01000001.1"/>
</dbReference>
<evidence type="ECO:0000313" key="3">
    <source>
        <dbReference type="Proteomes" id="UP000231926"/>
    </source>
</evidence>
<sequence length="88" mass="9669">MKSKIKAFFLICYSAILLYSFSDCGLLVNHEDLCAEDLKNYDNCFALLLIVDPACGQGTGTCLPGYVQLSKAVCASRMKVKGCRAHRN</sequence>
<dbReference type="AlphaFoldDB" id="A0A2M9YG47"/>
<comment type="caution">
    <text evidence="2">The sequence shown here is derived from an EMBL/GenBank/DDBJ whole genome shotgun (WGS) entry which is preliminary data.</text>
</comment>
<accession>A0A2M9YG47</accession>
<organism evidence="2 3">
    <name type="scientific">Leptospira saintgironsiae</name>
    <dbReference type="NCBI Taxonomy" id="2023183"/>
    <lineage>
        <taxon>Bacteria</taxon>
        <taxon>Pseudomonadati</taxon>
        <taxon>Spirochaetota</taxon>
        <taxon>Spirochaetia</taxon>
        <taxon>Leptospirales</taxon>
        <taxon>Leptospiraceae</taxon>
        <taxon>Leptospira</taxon>
    </lineage>
</organism>